<dbReference type="PANTHER" id="PTHR34351:SF1">
    <property type="entry name" value="SLR1927 PROTEIN"/>
    <property type="match status" value="1"/>
</dbReference>
<dbReference type="RefSeq" id="WP_132961639.1">
    <property type="nucleotide sequence ID" value="NZ_DAIPFN010000007.1"/>
</dbReference>
<accession>A0A4R3LH99</accession>
<dbReference type="AlphaFoldDB" id="A0A4R3LH99"/>
<feature type="region of interest" description="Disordered" evidence="1">
    <location>
        <begin position="188"/>
        <end position="220"/>
    </location>
</feature>
<evidence type="ECO:0000256" key="1">
    <source>
        <dbReference type="SAM" id="MobiDB-lite"/>
    </source>
</evidence>
<evidence type="ECO:0000256" key="2">
    <source>
        <dbReference type="SAM" id="Phobius"/>
    </source>
</evidence>
<keyword evidence="2" id="KW-0472">Membrane</keyword>
<evidence type="ECO:0000313" key="3">
    <source>
        <dbReference type="EMBL" id="TCS99499.1"/>
    </source>
</evidence>
<dbReference type="Proteomes" id="UP000315577">
    <property type="component" value="Unassembled WGS sequence"/>
</dbReference>
<keyword evidence="2" id="KW-1133">Transmembrane helix</keyword>
<reference evidence="3 5" key="1">
    <citation type="submission" date="2019-03" db="EMBL/GenBank/DDBJ databases">
        <title>Genomic Encyclopedia of Type Strains, Phase IV (KMG-IV): sequencing the most valuable type-strain genomes for metagenomic binning, comparative biology and taxonomic classification.</title>
        <authorList>
            <person name="Goeker M."/>
        </authorList>
    </citation>
    <scope>NUCLEOTIDE SEQUENCE [LARGE SCALE GENOMIC DNA]</scope>
    <source>
        <strain evidence="3 5">DSM 12034</strain>
    </source>
</reference>
<keyword evidence="6" id="KW-1185">Reference proteome</keyword>
<dbReference type="EMBL" id="SMAH01000002">
    <property type="protein sequence ID" value="TCS99499.1"/>
    <property type="molecule type" value="Genomic_DNA"/>
</dbReference>
<dbReference type="Proteomes" id="UP000295536">
    <property type="component" value="Unassembled WGS sequence"/>
</dbReference>
<feature type="compositionally biased region" description="Low complexity" evidence="1">
    <location>
        <begin position="197"/>
        <end position="213"/>
    </location>
</feature>
<keyword evidence="2" id="KW-0812">Transmembrane</keyword>
<name>A0A4R3LH99_9BURK</name>
<organism evidence="3 5">
    <name type="scientific">Tepidimonas ignava</name>
    <dbReference type="NCBI Taxonomy" id="114249"/>
    <lineage>
        <taxon>Bacteria</taxon>
        <taxon>Pseudomonadati</taxon>
        <taxon>Pseudomonadota</taxon>
        <taxon>Betaproteobacteria</taxon>
        <taxon>Burkholderiales</taxon>
        <taxon>Tepidimonas</taxon>
    </lineage>
</organism>
<gene>
    <name evidence="3" type="ORF">EDC36_102176</name>
    <name evidence="4" type="ORF">Tigna_01453</name>
</gene>
<evidence type="ECO:0000313" key="6">
    <source>
        <dbReference type="Proteomes" id="UP000315577"/>
    </source>
</evidence>
<feature type="transmembrane region" description="Helical" evidence="2">
    <location>
        <begin position="62"/>
        <end position="79"/>
    </location>
</feature>
<protein>
    <submittedName>
        <fullName evidence="3">Uncharacterized protein (DUF58 family)</fullName>
    </submittedName>
</protein>
<dbReference type="PANTHER" id="PTHR34351">
    <property type="entry name" value="SLR1927 PROTEIN-RELATED"/>
    <property type="match status" value="1"/>
</dbReference>
<dbReference type="OrthoDB" id="5298497at2"/>
<evidence type="ECO:0000313" key="5">
    <source>
        <dbReference type="Proteomes" id="UP000295536"/>
    </source>
</evidence>
<comment type="caution">
    <text evidence="3">The sequence shown here is derived from an EMBL/GenBank/DDBJ whole genome shotgun (WGS) entry which is preliminary data.</text>
</comment>
<reference evidence="4 6" key="2">
    <citation type="submission" date="2019-07" db="EMBL/GenBank/DDBJ databases">
        <title>Tepidimonas ignava SPS-1037 draft genome.</title>
        <authorList>
            <person name="Da Costa M.S."/>
            <person name="Froufe H.J.C."/>
            <person name="Egas C."/>
            <person name="Albuquerque L."/>
        </authorList>
    </citation>
    <scope>NUCLEOTIDE SEQUENCE [LARGE SCALE GENOMIC DNA]</scope>
    <source>
        <strain evidence="4 6">SPS-1037</strain>
    </source>
</reference>
<sequence length="320" mass="35338">MTAIDGVRGWRGWWLRRLPRTPAHRLTHRTLYVLPTRPGWMLTLTLTLLLVGSINFQLNLGYALTFMLAGSAAAAVWSAHANLRGLTLTLGDARDAWAGQPATLAVRVTGAQRPRWAVEVDALGGPPAVPQDLVDPEVVIEVPWVPPRRGWQPAPLVRVATRYPLGVCRVWSWWRPATDILVYPAPEPDAPPPPLTPSGTGSATAHGGASATGWPDDVRPWHAGDSARQVLWKKAAQVDDDPTQWWVRTPRPDADGPERWLDEADCAALDLERRRSRLCAWVLHAERAGWRYGLRAGGVTVPPGRGPEHRRRCLEVLACH</sequence>
<proteinExistence type="predicted"/>
<feature type="transmembrane region" description="Helical" evidence="2">
    <location>
        <begin position="39"/>
        <end position="56"/>
    </location>
</feature>
<evidence type="ECO:0000313" key="4">
    <source>
        <dbReference type="EMBL" id="TSE21999.1"/>
    </source>
</evidence>
<dbReference type="EMBL" id="VJNC01000008">
    <property type="protein sequence ID" value="TSE21999.1"/>
    <property type="molecule type" value="Genomic_DNA"/>
</dbReference>